<dbReference type="Proteomes" id="UP000031180">
    <property type="component" value="Unassembled WGS sequence"/>
</dbReference>
<evidence type="ECO:0008006" key="3">
    <source>
        <dbReference type="Google" id="ProtNLM"/>
    </source>
</evidence>
<organism evidence="1 2">
    <name type="scientific">Xanthomonas campestris pv. phaseoli</name>
    <dbReference type="NCBI Taxonomy" id="317013"/>
    <lineage>
        <taxon>Bacteria</taxon>
        <taxon>Pseudomonadati</taxon>
        <taxon>Pseudomonadota</taxon>
        <taxon>Gammaproteobacteria</taxon>
        <taxon>Lysobacterales</taxon>
        <taxon>Lysobacteraceae</taxon>
        <taxon>Xanthomonas</taxon>
    </lineage>
</organism>
<protein>
    <recommendedName>
        <fullName evidence="3">Transposase</fullName>
    </recommendedName>
</protein>
<sequence length="105" mass="12575">MLTHSILLADRCLLYLRLLRLHPARQRRGHRIGLCALQRWIAGFPTLGWRHLNPLGVAALHRLRFERVLCFLCLTRLRVTWARRRLWWVRWVGSHVFACVLILDF</sequence>
<accession>A0AB34QCW3</accession>
<proteinExistence type="predicted"/>
<evidence type="ECO:0000313" key="1">
    <source>
        <dbReference type="EMBL" id="KHS33466.1"/>
    </source>
</evidence>
<comment type="caution">
    <text evidence="1">The sequence shown here is derived from an EMBL/GenBank/DDBJ whole genome shotgun (WGS) entry which is preliminary data.</text>
</comment>
<gene>
    <name evidence="1" type="ORF">RN20_21715</name>
</gene>
<name>A0AB34QCW3_XANCH</name>
<evidence type="ECO:0000313" key="2">
    <source>
        <dbReference type="Proteomes" id="UP000031180"/>
    </source>
</evidence>
<reference evidence="2" key="1">
    <citation type="submission" date="2015-04" db="EMBL/GenBank/DDBJ databases">
        <title>Genome sequencing of pathogens of bean.</title>
        <authorList>
            <person name="Harrison J.W."/>
            <person name="Aritua V."/>
            <person name="Sapp M."/>
            <person name="Smith J."/>
            <person name="Studholme D.J."/>
        </authorList>
    </citation>
    <scope>NUCLEOTIDE SEQUENCE [LARGE SCALE GENOMIC DNA]</scope>
    <source>
        <strain evidence="2">NCPPB 1138</strain>
    </source>
</reference>
<dbReference type="EMBL" id="JWTI02000159">
    <property type="protein sequence ID" value="KHS33466.1"/>
    <property type="molecule type" value="Genomic_DNA"/>
</dbReference>
<dbReference type="AlphaFoldDB" id="A0AB34QCW3"/>